<gene>
    <name evidence="1" type="ORF">Tci_856905</name>
</gene>
<sequence>MHVANTSVEARCRALKAELANFHNKSHHDNQEELINHFSKFEVMATSVILISSDSSEDSMGTPAGR</sequence>
<comment type="caution">
    <text evidence="1">The sequence shown here is derived from an EMBL/GenBank/DDBJ whole genome shotgun (WGS) entry which is preliminary data.</text>
</comment>
<protein>
    <submittedName>
        <fullName evidence="1">Uncharacterized protein</fullName>
    </submittedName>
</protein>
<feature type="non-terminal residue" evidence="1">
    <location>
        <position position="66"/>
    </location>
</feature>
<proteinExistence type="predicted"/>
<evidence type="ECO:0000313" key="1">
    <source>
        <dbReference type="EMBL" id="GFC84935.1"/>
    </source>
</evidence>
<reference evidence="1" key="1">
    <citation type="journal article" date="2019" name="Sci. Rep.">
        <title>Draft genome of Tanacetum cinerariifolium, the natural source of mosquito coil.</title>
        <authorList>
            <person name="Yamashiro T."/>
            <person name="Shiraishi A."/>
            <person name="Satake H."/>
            <person name="Nakayama K."/>
        </authorList>
    </citation>
    <scope>NUCLEOTIDE SEQUENCE</scope>
</reference>
<dbReference type="EMBL" id="BKCJ011097284">
    <property type="protein sequence ID" value="GFC84935.1"/>
    <property type="molecule type" value="Genomic_DNA"/>
</dbReference>
<organism evidence="1">
    <name type="scientific">Tanacetum cinerariifolium</name>
    <name type="common">Dalmatian daisy</name>
    <name type="synonym">Chrysanthemum cinerariifolium</name>
    <dbReference type="NCBI Taxonomy" id="118510"/>
    <lineage>
        <taxon>Eukaryota</taxon>
        <taxon>Viridiplantae</taxon>
        <taxon>Streptophyta</taxon>
        <taxon>Embryophyta</taxon>
        <taxon>Tracheophyta</taxon>
        <taxon>Spermatophyta</taxon>
        <taxon>Magnoliopsida</taxon>
        <taxon>eudicotyledons</taxon>
        <taxon>Gunneridae</taxon>
        <taxon>Pentapetalae</taxon>
        <taxon>asterids</taxon>
        <taxon>campanulids</taxon>
        <taxon>Asterales</taxon>
        <taxon>Asteraceae</taxon>
        <taxon>Asteroideae</taxon>
        <taxon>Anthemideae</taxon>
        <taxon>Anthemidinae</taxon>
        <taxon>Tanacetum</taxon>
    </lineage>
</organism>
<accession>A0A699RG34</accession>
<dbReference type="AlphaFoldDB" id="A0A699RG34"/>
<name>A0A699RG34_TANCI</name>